<sequence length="280" mass="32249">MKKILLPTDFSENSWNAIAYASKLFKNEACKFYLLNTYTPAVYHVDYVLVEPAQFGMYDAVKENSLEQLNDFKSRMEREFKNPKHTIETLAVFNTLVTEIKDVVNKEGIDYVVMGTKGATGAKEILFGSNTVHVFKNVKCPIIAIPDGFSFEKPHEVLFPTDYDIAYEDYHLKPIVDVVSLYNTRLNILNVSYGYDLSETQKANKNILEERFKHQSHLFHSVSNQNVPDAITKFQIKTKINLLIMINNKHSFFENLFFKSTINQIGFHLKIPFLVIPSQT</sequence>
<evidence type="ECO:0000313" key="3">
    <source>
        <dbReference type="EMBL" id="MFD2724679.1"/>
    </source>
</evidence>
<evidence type="ECO:0000313" key="4">
    <source>
        <dbReference type="Proteomes" id="UP001597476"/>
    </source>
</evidence>
<dbReference type="PANTHER" id="PTHR46268:SF22">
    <property type="entry name" value="SENSOR PROTEIN KDPD-RELATED"/>
    <property type="match status" value="1"/>
</dbReference>
<dbReference type="PRINTS" id="PR01438">
    <property type="entry name" value="UNVRSLSTRESS"/>
</dbReference>
<dbReference type="Pfam" id="PF00582">
    <property type="entry name" value="Usp"/>
    <property type="match status" value="1"/>
</dbReference>
<comment type="similarity">
    <text evidence="1">Belongs to the universal stress protein A family.</text>
</comment>
<name>A0ABW5T788_9FLAO</name>
<dbReference type="CDD" id="cd00293">
    <property type="entry name" value="USP-like"/>
    <property type="match status" value="1"/>
</dbReference>
<accession>A0ABW5T788</accession>
<dbReference type="Gene3D" id="3.40.50.620">
    <property type="entry name" value="HUPs"/>
    <property type="match status" value="2"/>
</dbReference>
<dbReference type="RefSeq" id="WP_380287943.1">
    <property type="nucleotide sequence ID" value="NZ_JBHULY010000002.1"/>
</dbReference>
<dbReference type="PANTHER" id="PTHR46268">
    <property type="entry name" value="STRESS RESPONSE PROTEIN NHAX"/>
    <property type="match status" value="1"/>
</dbReference>
<feature type="domain" description="UspA" evidence="2">
    <location>
        <begin position="1"/>
        <end position="145"/>
    </location>
</feature>
<comment type="caution">
    <text evidence="3">The sequence shown here is derived from an EMBL/GenBank/DDBJ whole genome shotgun (WGS) entry which is preliminary data.</text>
</comment>
<dbReference type="SUPFAM" id="SSF52402">
    <property type="entry name" value="Adenine nucleotide alpha hydrolases-like"/>
    <property type="match status" value="2"/>
</dbReference>
<reference evidence="4" key="1">
    <citation type="journal article" date="2019" name="Int. J. Syst. Evol. Microbiol.">
        <title>The Global Catalogue of Microorganisms (GCM) 10K type strain sequencing project: providing services to taxonomists for standard genome sequencing and annotation.</title>
        <authorList>
            <consortium name="The Broad Institute Genomics Platform"/>
            <consortium name="The Broad Institute Genome Sequencing Center for Infectious Disease"/>
            <person name="Wu L."/>
            <person name="Ma J."/>
        </authorList>
    </citation>
    <scope>NUCLEOTIDE SEQUENCE [LARGE SCALE GENOMIC DNA]</scope>
    <source>
        <strain evidence="4">KCTC 42398</strain>
    </source>
</reference>
<dbReference type="InterPro" id="IPR014729">
    <property type="entry name" value="Rossmann-like_a/b/a_fold"/>
</dbReference>
<dbReference type="InterPro" id="IPR006015">
    <property type="entry name" value="Universal_stress_UspA"/>
</dbReference>
<evidence type="ECO:0000256" key="1">
    <source>
        <dbReference type="ARBA" id="ARBA00008791"/>
    </source>
</evidence>
<proteinExistence type="inferred from homology"/>
<dbReference type="InterPro" id="IPR006016">
    <property type="entry name" value="UspA"/>
</dbReference>
<keyword evidence="4" id="KW-1185">Reference proteome</keyword>
<evidence type="ECO:0000259" key="2">
    <source>
        <dbReference type="Pfam" id="PF00582"/>
    </source>
</evidence>
<dbReference type="Proteomes" id="UP001597476">
    <property type="component" value="Unassembled WGS sequence"/>
</dbReference>
<gene>
    <name evidence="3" type="ORF">ACFSR8_00505</name>
</gene>
<protein>
    <submittedName>
        <fullName evidence="3">Universal stress protein</fullName>
    </submittedName>
</protein>
<dbReference type="EMBL" id="JBHULY010000002">
    <property type="protein sequence ID" value="MFD2724679.1"/>
    <property type="molecule type" value="Genomic_DNA"/>
</dbReference>
<organism evidence="3 4">
    <name type="scientific">Hyunsoonleella rubra</name>
    <dbReference type="NCBI Taxonomy" id="1737062"/>
    <lineage>
        <taxon>Bacteria</taxon>
        <taxon>Pseudomonadati</taxon>
        <taxon>Bacteroidota</taxon>
        <taxon>Flavobacteriia</taxon>
        <taxon>Flavobacteriales</taxon>
        <taxon>Flavobacteriaceae</taxon>
    </lineage>
</organism>